<dbReference type="Pfam" id="PF04012">
    <property type="entry name" value="PspA_IM30"/>
    <property type="match status" value="1"/>
</dbReference>
<proteinExistence type="inferred from homology"/>
<dbReference type="InterPro" id="IPR007157">
    <property type="entry name" value="PspA_VIPP1"/>
</dbReference>
<comment type="similarity">
    <text evidence="1">Belongs to the PspA/Vipp/IM30 family.</text>
</comment>
<accession>A0A845F3Q4</accession>
<dbReference type="RefSeq" id="WP_160920650.1">
    <property type="nucleotide sequence ID" value="NZ_WMEY01000006.1"/>
</dbReference>
<evidence type="ECO:0000313" key="3">
    <source>
        <dbReference type="EMBL" id="MYL65295.1"/>
    </source>
</evidence>
<feature type="coiled-coil region" evidence="2">
    <location>
        <begin position="50"/>
        <end position="138"/>
    </location>
</feature>
<sequence>MANLLTRIKNSIEADFHSILDQKEQKNPISLLNHYLRQCEREVEKAGKLVERQSTLLVEFRRELDKARRNADKRAGQAVLASEAGETDLYEFAKQEQVHYEERADRLSESMDEAGLELKRLEQKHEKMKHKLKDMSLKRLELMGKENSVRAHHKMDVILEENLLNEPFNRFDEMETYIDKLEKKVNRDYYVSSMDVRFHDLEKKVKTQETH</sequence>
<keyword evidence="2" id="KW-0175">Coiled coil</keyword>
<dbReference type="Proteomes" id="UP000447833">
    <property type="component" value="Unassembled WGS sequence"/>
</dbReference>
<dbReference type="PANTHER" id="PTHR31088">
    <property type="entry name" value="MEMBRANE-ASSOCIATED PROTEIN VIPP1, CHLOROPLASTIC"/>
    <property type="match status" value="1"/>
</dbReference>
<comment type="caution">
    <text evidence="3">The sequence shown here is derived from an EMBL/GenBank/DDBJ whole genome shotgun (WGS) entry which is preliminary data.</text>
</comment>
<name>A0A845F3Q4_9BACL</name>
<evidence type="ECO:0000256" key="2">
    <source>
        <dbReference type="SAM" id="Coils"/>
    </source>
</evidence>
<dbReference type="EMBL" id="WMEY01000006">
    <property type="protein sequence ID" value="MYL65295.1"/>
    <property type="molecule type" value="Genomic_DNA"/>
</dbReference>
<evidence type="ECO:0000313" key="4">
    <source>
        <dbReference type="Proteomes" id="UP000447833"/>
    </source>
</evidence>
<organism evidence="3 4">
    <name type="scientific">Guptibacillus hwajinpoensis</name>
    <dbReference type="NCBI Taxonomy" id="208199"/>
    <lineage>
        <taxon>Bacteria</taxon>
        <taxon>Bacillati</taxon>
        <taxon>Bacillota</taxon>
        <taxon>Bacilli</taxon>
        <taxon>Bacillales</taxon>
        <taxon>Guptibacillaceae</taxon>
        <taxon>Guptibacillus</taxon>
    </lineage>
</organism>
<reference evidence="3 4" key="1">
    <citation type="submission" date="2019-11" db="EMBL/GenBank/DDBJ databases">
        <title>Genome sequences of 17 halophilic strains isolated from different environments.</title>
        <authorList>
            <person name="Furrow R.E."/>
        </authorList>
    </citation>
    <scope>NUCLEOTIDE SEQUENCE [LARGE SCALE GENOMIC DNA]</scope>
    <source>
        <strain evidence="3 4">22506_14_FS</strain>
    </source>
</reference>
<protein>
    <submittedName>
        <fullName evidence="3">PspA/IM30 family protein</fullName>
    </submittedName>
</protein>
<dbReference type="PANTHER" id="PTHR31088:SF6">
    <property type="entry name" value="PHAGE SHOCK PROTEIN A"/>
    <property type="match status" value="1"/>
</dbReference>
<gene>
    <name evidence="3" type="ORF">GLW07_18210</name>
</gene>
<dbReference type="AlphaFoldDB" id="A0A845F3Q4"/>
<evidence type="ECO:0000256" key="1">
    <source>
        <dbReference type="ARBA" id="ARBA00043985"/>
    </source>
</evidence>